<keyword evidence="11" id="KW-1185">Reference proteome</keyword>
<dbReference type="SUPFAM" id="SSF48264">
    <property type="entry name" value="Cytochrome P450"/>
    <property type="match status" value="1"/>
</dbReference>
<gene>
    <name evidence="10" type="ORF">PENSOL_c077G04033</name>
</gene>
<dbReference type="PANTHER" id="PTHR24305">
    <property type="entry name" value="CYTOCHROME P450"/>
    <property type="match status" value="1"/>
</dbReference>
<keyword evidence="5 8" id="KW-0560">Oxidoreductase</keyword>
<comment type="similarity">
    <text evidence="2 8">Belongs to the cytochrome P450 family.</text>
</comment>
<protein>
    <recommendedName>
        <fullName evidence="12">Cytochrome P450</fullName>
    </recommendedName>
</protein>
<evidence type="ECO:0000313" key="10">
    <source>
        <dbReference type="EMBL" id="OQD87454.1"/>
    </source>
</evidence>
<evidence type="ECO:0000256" key="5">
    <source>
        <dbReference type="ARBA" id="ARBA00023002"/>
    </source>
</evidence>
<proteinExistence type="inferred from homology"/>
<dbReference type="GO" id="GO:0020037">
    <property type="term" value="F:heme binding"/>
    <property type="evidence" value="ECO:0007669"/>
    <property type="project" value="InterPro"/>
</dbReference>
<dbReference type="CDD" id="cd11059">
    <property type="entry name" value="CYP_fungal"/>
    <property type="match status" value="1"/>
</dbReference>
<feature type="transmembrane region" description="Helical" evidence="9">
    <location>
        <begin position="6"/>
        <end position="24"/>
    </location>
</feature>
<dbReference type="PROSITE" id="PS00086">
    <property type="entry name" value="CYTOCHROME_P450"/>
    <property type="match status" value="1"/>
</dbReference>
<evidence type="ECO:0000256" key="6">
    <source>
        <dbReference type="ARBA" id="ARBA00023004"/>
    </source>
</evidence>
<dbReference type="InterPro" id="IPR017972">
    <property type="entry name" value="Cyt_P450_CS"/>
</dbReference>
<dbReference type="InterPro" id="IPR002401">
    <property type="entry name" value="Cyt_P450_E_grp-I"/>
</dbReference>
<dbReference type="Gene3D" id="1.10.630.10">
    <property type="entry name" value="Cytochrome P450"/>
    <property type="match status" value="1"/>
</dbReference>
<reference evidence="11" key="1">
    <citation type="journal article" date="2017" name="Nat. Microbiol.">
        <title>Global analysis of biosynthetic gene clusters reveals vast potential of secondary metabolite production in Penicillium species.</title>
        <authorList>
            <person name="Nielsen J.C."/>
            <person name="Grijseels S."/>
            <person name="Prigent S."/>
            <person name="Ji B."/>
            <person name="Dainat J."/>
            <person name="Nielsen K.F."/>
            <person name="Frisvad J.C."/>
            <person name="Workman M."/>
            <person name="Nielsen J."/>
        </authorList>
    </citation>
    <scope>NUCLEOTIDE SEQUENCE [LARGE SCALE GENOMIC DNA]</scope>
    <source>
        <strain evidence="11">IBT 29525</strain>
    </source>
</reference>
<dbReference type="GO" id="GO:0016705">
    <property type="term" value="F:oxidoreductase activity, acting on paired donors, with incorporation or reduction of molecular oxygen"/>
    <property type="evidence" value="ECO:0007669"/>
    <property type="project" value="InterPro"/>
</dbReference>
<evidence type="ECO:0000256" key="3">
    <source>
        <dbReference type="ARBA" id="ARBA00022617"/>
    </source>
</evidence>
<dbReference type="GO" id="GO:0004497">
    <property type="term" value="F:monooxygenase activity"/>
    <property type="evidence" value="ECO:0007669"/>
    <property type="project" value="UniProtKB-KW"/>
</dbReference>
<keyword evidence="3 7" id="KW-0349">Heme</keyword>
<keyword evidence="4 7" id="KW-0479">Metal-binding</keyword>
<keyword evidence="9" id="KW-0472">Membrane</keyword>
<dbReference type="InterPro" id="IPR036396">
    <property type="entry name" value="Cyt_P450_sf"/>
</dbReference>
<dbReference type="Pfam" id="PF00067">
    <property type="entry name" value="p450"/>
    <property type="match status" value="1"/>
</dbReference>
<dbReference type="PANTHER" id="PTHR24305:SF96">
    <property type="entry name" value="CYTOCHROME P450 MONOOXYGENASE STCB-RELATED"/>
    <property type="match status" value="1"/>
</dbReference>
<dbReference type="InterPro" id="IPR001128">
    <property type="entry name" value="Cyt_P450"/>
</dbReference>
<dbReference type="Proteomes" id="UP000191612">
    <property type="component" value="Unassembled WGS sequence"/>
</dbReference>
<keyword evidence="6 7" id="KW-0408">Iron</keyword>
<evidence type="ECO:0000256" key="1">
    <source>
        <dbReference type="ARBA" id="ARBA00001971"/>
    </source>
</evidence>
<dbReference type="GO" id="GO:0043386">
    <property type="term" value="P:mycotoxin biosynthetic process"/>
    <property type="evidence" value="ECO:0007669"/>
    <property type="project" value="UniProtKB-ARBA"/>
</dbReference>
<keyword evidence="9" id="KW-1133">Transmembrane helix</keyword>
<dbReference type="GO" id="GO:0005506">
    <property type="term" value="F:iron ion binding"/>
    <property type="evidence" value="ECO:0007669"/>
    <property type="project" value="InterPro"/>
</dbReference>
<dbReference type="EMBL" id="MDYO01000077">
    <property type="protein sequence ID" value="OQD87454.1"/>
    <property type="molecule type" value="Genomic_DNA"/>
</dbReference>
<comment type="cofactor">
    <cofactor evidence="1 7">
        <name>heme</name>
        <dbReference type="ChEBI" id="CHEBI:30413"/>
    </cofactor>
</comment>
<evidence type="ECO:0008006" key="12">
    <source>
        <dbReference type="Google" id="ProtNLM"/>
    </source>
</evidence>
<dbReference type="InterPro" id="IPR050121">
    <property type="entry name" value="Cytochrome_P450_monoxygenase"/>
</dbReference>
<evidence type="ECO:0000256" key="7">
    <source>
        <dbReference type="PIRSR" id="PIRSR602401-1"/>
    </source>
</evidence>
<feature type="binding site" description="axial binding residue" evidence="7">
    <location>
        <position position="429"/>
    </location>
    <ligand>
        <name>heme</name>
        <dbReference type="ChEBI" id="CHEBI:30413"/>
    </ligand>
    <ligandPart>
        <name>Fe</name>
        <dbReference type="ChEBI" id="CHEBI:18248"/>
    </ligandPart>
</feature>
<organism evidence="10 11">
    <name type="scientific">Penicillium solitum</name>
    <dbReference type="NCBI Taxonomy" id="60172"/>
    <lineage>
        <taxon>Eukaryota</taxon>
        <taxon>Fungi</taxon>
        <taxon>Dikarya</taxon>
        <taxon>Ascomycota</taxon>
        <taxon>Pezizomycotina</taxon>
        <taxon>Eurotiomycetes</taxon>
        <taxon>Eurotiomycetidae</taxon>
        <taxon>Eurotiales</taxon>
        <taxon>Aspergillaceae</taxon>
        <taxon>Penicillium</taxon>
    </lineage>
</organism>
<sequence length="486" mass="54660">MESVSHLPAILASIIGLLCLHFIYNRVSSPLAQIPGPAISKWTDLVYIHYWFAGKAPNYVHGLHENYGPIVRTGPNRVDICSIDAVKEIHKTNSRFLKSPWYRTLVPNNMESVFSTTDPNFHSARRRLLASPISDTSLHQHEGLITGRVKMTICRMAEEIQTRGATDIFKWWLFMATDIIGELSFGESFRMLEAGKKSQYILDLEGVSALQPIRTTFPNLVHFGKYMPLPAFKRVMAVGKRMGIYATQSIERYKKILAENPSNPKKTLFTKLFNTQKGGLTDDEIQKEAQAYIVAGSDTTAVTLTYLTYAVCGNRRIRDKLVAEVTALSEPIHDNDIRNLPYLNMVVSETLRIYTAVPFGLPRSVPSGGASFNGYFLPGGATVSTQSYSLHRDATIFPDPYAFNPERWENPTKEMKDISIPFGGGSRICIGLHLARMELRLGSVLFFREFPNAQRSDKEGMSAKDMEMQSFFLMAPKGHRCLIETE</sequence>
<dbReference type="PRINTS" id="PR00385">
    <property type="entry name" value="P450"/>
</dbReference>
<dbReference type="PRINTS" id="PR00463">
    <property type="entry name" value="EP450I"/>
</dbReference>
<accession>A0A1V6QE20</accession>
<evidence type="ECO:0000256" key="4">
    <source>
        <dbReference type="ARBA" id="ARBA00022723"/>
    </source>
</evidence>
<evidence type="ECO:0000256" key="8">
    <source>
        <dbReference type="RuleBase" id="RU000461"/>
    </source>
</evidence>
<name>A0A1V6QE20_9EURO</name>
<comment type="caution">
    <text evidence="10">The sequence shown here is derived from an EMBL/GenBank/DDBJ whole genome shotgun (WGS) entry which is preliminary data.</text>
</comment>
<evidence type="ECO:0000313" key="11">
    <source>
        <dbReference type="Proteomes" id="UP000191612"/>
    </source>
</evidence>
<keyword evidence="8" id="KW-0503">Monooxygenase</keyword>
<dbReference type="STRING" id="60172.A0A1V6QE20"/>
<evidence type="ECO:0000256" key="2">
    <source>
        <dbReference type="ARBA" id="ARBA00010617"/>
    </source>
</evidence>
<evidence type="ECO:0000256" key="9">
    <source>
        <dbReference type="SAM" id="Phobius"/>
    </source>
</evidence>
<keyword evidence="9" id="KW-0812">Transmembrane</keyword>
<dbReference type="AlphaFoldDB" id="A0A1V6QE20"/>